<reference evidence="6 7" key="1">
    <citation type="submission" date="2019-02" db="EMBL/GenBank/DDBJ databases">
        <title>Genomic Encyclopedia of Type Strains, Phase IV (KMG-IV): sequencing the most valuable type-strain genomes for metagenomic binning, comparative biology and taxonomic classification.</title>
        <authorList>
            <person name="Goeker M."/>
        </authorList>
    </citation>
    <scope>NUCLEOTIDE SEQUENCE [LARGE SCALE GENOMIC DNA]</scope>
    <source>
        <strain evidence="6 7">DSM 17196</strain>
    </source>
</reference>
<gene>
    <name evidence="6" type="ORF">EV197_2938</name>
</gene>
<evidence type="ECO:0000256" key="3">
    <source>
        <dbReference type="ARBA" id="ARBA00022989"/>
    </source>
</evidence>
<evidence type="ECO:0000256" key="4">
    <source>
        <dbReference type="ARBA" id="ARBA00023136"/>
    </source>
</evidence>
<comment type="caution">
    <text evidence="6">The sequence shown here is derived from an EMBL/GenBank/DDBJ whole genome shotgun (WGS) entry which is preliminary data.</text>
</comment>
<accession>A0A4Q7P0Y3</accession>
<evidence type="ECO:0000259" key="5">
    <source>
        <dbReference type="Pfam" id="PF04357"/>
    </source>
</evidence>
<protein>
    <submittedName>
        <fullName evidence="6">Autotransporter translocation and assembly factor TamB</fullName>
    </submittedName>
</protein>
<keyword evidence="3" id="KW-1133">Transmembrane helix</keyword>
<keyword evidence="4" id="KW-0472">Membrane</keyword>
<name>A0A4Q7P0Y3_9FLAO</name>
<comment type="subcellular location">
    <subcellularLocation>
        <location evidence="1">Membrane</location>
        <topology evidence="1">Single-pass membrane protein</topology>
    </subcellularLocation>
</comment>
<dbReference type="Proteomes" id="UP000292262">
    <property type="component" value="Unassembled WGS sequence"/>
</dbReference>
<dbReference type="GO" id="GO:0009306">
    <property type="term" value="P:protein secretion"/>
    <property type="evidence" value="ECO:0007669"/>
    <property type="project" value="InterPro"/>
</dbReference>
<evidence type="ECO:0000256" key="2">
    <source>
        <dbReference type="ARBA" id="ARBA00022692"/>
    </source>
</evidence>
<evidence type="ECO:0000313" key="6">
    <source>
        <dbReference type="EMBL" id="RZS92302.1"/>
    </source>
</evidence>
<dbReference type="OrthoDB" id="9811276at2"/>
<dbReference type="GO" id="GO:0005886">
    <property type="term" value="C:plasma membrane"/>
    <property type="evidence" value="ECO:0007669"/>
    <property type="project" value="InterPro"/>
</dbReference>
<dbReference type="InterPro" id="IPR007452">
    <property type="entry name" value="TamB_C"/>
</dbReference>
<dbReference type="Pfam" id="PF04357">
    <property type="entry name" value="TamB"/>
    <property type="match status" value="1"/>
</dbReference>
<organism evidence="6 7">
    <name type="scientific">Aquimarina brevivitae</name>
    <dbReference type="NCBI Taxonomy" id="323412"/>
    <lineage>
        <taxon>Bacteria</taxon>
        <taxon>Pseudomonadati</taxon>
        <taxon>Bacteroidota</taxon>
        <taxon>Flavobacteriia</taxon>
        <taxon>Flavobacteriales</taxon>
        <taxon>Flavobacteriaceae</taxon>
        <taxon>Aquimarina</taxon>
    </lineage>
</organism>
<dbReference type="EMBL" id="SGXE01000004">
    <property type="protein sequence ID" value="RZS92302.1"/>
    <property type="molecule type" value="Genomic_DNA"/>
</dbReference>
<keyword evidence="7" id="KW-1185">Reference proteome</keyword>
<proteinExistence type="predicted"/>
<feature type="domain" description="Translocation and assembly module TamB C-terminal" evidence="5">
    <location>
        <begin position="1180"/>
        <end position="1634"/>
    </location>
</feature>
<evidence type="ECO:0000313" key="7">
    <source>
        <dbReference type="Proteomes" id="UP000292262"/>
    </source>
</evidence>
<dbReference type="RefSeq" id="WP_130287462.1">
    <property type="nucleotide sequence ID" value="NZ_SGXE01000004.1"/>
</dbReference>
<evidence type="ECO:0000256" key="1">
    <source>
        <dbReference type="ARBA" id="ARBA00004167"/>
    </source>
</evidence>
<sequence length="1663" mass="184111">MTASQQKKWNWKKKIGILLLSLFVLFVLIVLFIRSPWGQGIIVDKTVSYLKDKTGTEVQIDKLYLSFSGNLMLKGFYVEDQKQDTLVYSKSLEASIKIYPLIKAEGLHLQFLDWEGVVANIERKSNSDFNYQFIIDSLSTPTDSTKTEENGSFEIVPGTIEIKDVALKFQDEQTGSLVNLSLGNLATKVESFYIDKLDVSIASFSLRDTKITVQQSKAFNNQPEANSTLPNINVEEVKLSNVSLDFKDASEKIVFTSFVEQAAMEDTNLDLRTQNISVESFELHNSTVYFKNIPSGTANQTPSEGLAENITIPFTWPEWKVIVDHFSVTNQSITYLTKSINKKKDTIFDPEAFTMKSLYVNFSDLKYEPQALGVKLNSISFQESSGFQLKKLSAEVSVTDTSSQLSSLVFKTNQTSVQGAFAAKYHTIQDVFNAPAATKIDIKLPALKISLRDIQYFIPSILDNCSMATIAKRPVEGTIHLDGVVDDLAIHNTSLKWGDSTSVALKGHIKNSTQFDSLYVDLPMVSFETYSTDIEKFISTDTLGLNLPDHAILQGAIVGNLNQLNTDVALQTTLGSITGKGLVSMGTNYGFKGKVAGNQIQLGKLLNTPQLGTIELLTEGSLQGNSLADLDMDVQTSFQKLELFGYDYKALQIDAAISKGKGKLKTSLKDKNLNMQLAAQFDLDSISPSIDLTGKVIGADLKALGITARNVKTQFNSTANFTGNLESFTASLATTKATVVYQQEPFSIRDIKLLVNNKKDKTEVTMDSGFLNGSLNSNSSVPQTLLAIKAYLLDYINPKRVTQKKDQFVNSSLQFTYRDSPIISKVFVTGFKPKDTIAIKGTFQEEKNLLTSRIETSRVVYGSSSINNLKVVLDGSSERLKFDVAWDSIVADPLFIENTAISGVLKNQQLKLNFDSFDVNKKNTAHLLAEVAFTKDTLNLHIDPTSLILDRTPWQINPNNKMIIAADDIIVNDFTIARDRQSLTIATQTNKTQQKELNFNFKNFKLNTLTSYFNENQQLISGEVNGEVSIVEPFAKTAIAADIAIDQLAITEIPLGKLDLEANSTNTNDYTLNLKLKGDDIDFNLKGAYTASQDFPKVDLVFDLERLNINMVEKIFDSSISNASGNLSAKGEVTGDLNAPNYMGDLTFNNTAFSINSLNTKFILPKENIQITNDGIFLDQFTIKDSKENSFTLDGAIMTDKSINNPEFDLRLSARDFQILSSTKEDNDLFYGDVSVATDFTIKGSLEVPKIRGDLKLDSDSSFTLVVPESELEIKEREGVVLFVNRENPDAILTRVDETKSEIPFLQGFDIQARVQVGKQSEFKVVIDKSSGDYITVHGTGDLVFGIEPNGRTTLSGRYEISDGLYKASLYDIISREFKIKPGSSIAWNGEPLEADIDVTAIYSVEASPLPLVKSLTDLTARDVEVLVYLNVDGELLKPEISFELDMPESDRGVMGGAIYGQVKRLNNEESELNKQVFSLLVLKGFYPDSGSDGSTGGVASLAKDNVNSVLAGQLNTFGDKIVGKSDIDLNFDLNTYGTYKGNTATEATDLEINAQKSFLDNRLIVRVGSEVNIEGNNQATETGNPIIGNVSVEYLLTENGRFRVKGFRKNKFESVIDGQLVVTGIALIFNREFNKFKDLWRDSVAKELKRKKELEKLERNNK</sequence>
<keyword evidence="2" id="KW-0812">Transmembrane</keyword>